<keyword evidence="2" id="KW-1185">Reference proteome</keyword>
<dbReference type="Proteomes" id="UP001597540">
    <property type="component" value="Unassembled WGS sequence"/>
</dbReference>
<sequence>MKASLLIGGMMTDMNLLARNKDLFSQINSLTEIVTLNPITNHILMEAPDLKLTDYYIGAGCIAQSIWNYACGLPVNYGINDIDFVYFDSDLSYDKECEVIDKVKQRFGNLPIRLDIKNQSRVHLWYENHFGYPINPYSSLEEAINTWPTTATSIGMRKDVNGEWSIYAPFGLNDLFSLIVRANKAQITKEIYEKKVDRWKGIWPALTIIPWD</sequence>
<protein>
    <submittedName>
        <fullName evidence="1">Nucleotidyltransferase family protein</fullName>
    </submittedName>
</protein>
<evidence type="ECO:0000313" key="1">
    <source>
        <dbReference type="EMBL" id="MFD2700887.1"/>
    </source>
</evidence>
<dbReference type="PANTHER" id="PTHR39166:SF1">
    <property type="entry name" value="BLL1166 PROTEIN"/>
    <property type="match status" value="1"/>
</dbReference>
<name>A0ABW5SM37_9BACL</name>
<evidence type="ECO:0000313" key="2">
    <source>
        <dbReference type="Proteomes" id="UP001597540"/>
    </source>
</evidence>
<organism evidence="1 2">
    <name type="scientific">Paenibacillus shunpengii</name>
    <dbReference type="NCBI Taxonomy" id="2054424"/>
    <lineage>
        <taxon>Bacteria</taxon>
        <taxon>Bacillati</taxon>
        <taxon>Bacillota</taxon>
        <taxon>Bacilli</taxon>
        <taxon>Bacillales</taxon>
        <taxon>Paenibacillaceae</taxon>
        <taxon>Paenibacillus</taxon>
    </lineage>
</organism>
<dbReference type="EMBL" id="JBHUMJ010000002">
    <property type="protein sequence ID" value="MFD2700887.1"/>
    <property type="molecule type" value="Genomic_DNA"/>
</dbReference>
<dbReference type="Pfam" id="PF06042">
    <property type="entry name" value="NTP_transf_6"/>
    <property type="match status" value="1"/>
</dbReference>
<comment type="caution">
    <text evidence="1">The sequence shown here is derived from an EMBL/GenBank/DDBJ whole genome shotgun (WGS) entry which is preliminary data.</text>
</comment>
<dbReference type="RefSeq" id="WP_379261944.1">
    <property type="nucleotide sequence ID" value="NZ_JBHUMJ010000002.1"/>
</dbReference>
<gene>
    <name evidence="1" type="ORF">ACFSVM_10445</name>
</gene>
<dbReference type="PANTHER" id="PTHR39166">
    <property type="entry name" value="BLL1166 PROTEIN"/>
    <property type="match status" value="1"/>
</dbReference>
<dbReference type="InterPro" id="IPR009267">
    <property type="entry name" value="NTP_transf_6"/>
</dbReference>
<reference evidence="2" key="1">
    <citation type="journal article" date="2019" name="Int. J. Syst. Evol. Microbiol.">
        <title>The Global Catalogue of Microorganisms (GCM) 10K type strain sequencing project: providing services to taxonomists for standard genome sequencing and annotation.</title>
        <authorList>
            <consortium name="The Broad Institute Genomics Platform"/>
            <consortium name="The Broad Institute Genome Sequencing Center for Infectious Disease"/>
            <person name="Wu L."/>
            <person name="Ma J."/>
        </authorList>
    </citation>
    <scope>NUCLEOTIDE SEQUENCE [LARGE SCALE GENOMIC DNA]</scope>
    <source>
        <strain evidence="2">KCTC 33849</strain>
    </source>
</reference>
<accession>A0ABW5SM37</accession>
<proteinExistence type="predicted"/>